<dbReference type="GO" id="GO:0016757">
    <property type="term" value="F:glycosyltransferase activity"/>
    <property type="evidence" value="ECO:0007669"/>
    <property type="project" value="InterPro"/>
</dbReference>
<accession>A0A1G2V3R7</accession>
<evidence type="ECO:0000259" key="1">
    <source>
        <dbReference type="Pfam" id="PF00534"/>
    </source>
</evidence>
<dbReference type="Pfam" id="PF13439">
    <property type="entry name" value="Glyco_transf_4"/>
    <property type="match status" value="1"/>
</dbReference>
<organism evidence="3 4">
    <name type="scientific">Candidatus Zambryskibacteria bacterium RIFOXYC1_FULL_39_10</name>
    <dbReference type="NCBI Taxonomy" id="1802779"/>
    <lineage>
        <taxon>Bacteria</taxon>
        <taxon>Candidatus Zambryskiibacteriota</taxon>
    </lineage>
</organism>
<evidence type="ECO:0008006" key="5">
    <source>
        <dbReference type="Google" id="ProtNLM"/>
    </source>
</evidence>
<dbReference type="CDD" id="cd03801">
    <property type="entry name" value="GT4_PimA-like"/>
    <property type="match status" value="1"/>
</dbReference>
<dbReference type="Gene3D" id="3.40.50.2000">
    <property type="entry name" value="Glycogen Phosphorylase B"/>
    <property type="match status" value="2"/>
</dbReference>
<evidence type="ECO:0000313" key="3">
    <source>
        <dbReference type="EMBL" id="OHB16235.1"/>
    </source>
</evidence>
<dbReference type="Pfam" id="PF00534">
    <property type="entry name" value="Glycos_transf_1"/>
    <property type="match status" value="1"/>
</dbReference>
<dbReference type="PANTHER" id="PTHR45947:SF3">
    <property type="entry name" value="SULFOQUINOVOSYL TRANSFERASE SQD2"/>
    <property type="match status" value="1"/>
</dbReference>
<dbReference type="InterPro" id="IPR050194">
    <property type="entry name" value="Glycosyltransferase_grp1"/>
</dbReference>
<dbReference type="PANTHER" id="PTHR45947">
    <property type="entry name" value="SULFOQUINOVOSYL TRANSFERASE SQD2"/>
    <property type="match status" value="1"/>
</dbReference>
<evidence type="ECO:0000313" key="4">
    <source>
        <dbReference type="Proteomes" id="UP000177697"/>
    </source>
</evidence>
<reference evidence="3 4" key="1">
    <citation type="journal article" date="2016" name="Nat. Commun.">
        <title>Thousands of microbial genomes shed light on interconnected biogeochemical processes in an aquifer system.</title>
        <authorList>
            <person name="Anantharaman K."/>
            <person name="Brown C.T."/>
            <person name="Hug L.A."/>
            <person name="Sharon I."/>
            <person name="Castelle C.J."/>
            <person name="Probst A.J."/>
            <person name="Thomas B.C."/>
            <person name="Singh A."/>
            <person name="Wilkins M.J."/>
            <person name="Karaoz U."/>
            <person name="Brodie E.L."/>
            <person name="Williams K.H."/>
            <person name="Hubbard S.S."/>
            <person name="Banfield J.F."/>
        </authorList>
    </citation>
    <scope>NUCLEOTIDE SEQUENCE [LARGE SCALE GENOMIC DNA]</scope>
</reference>
<dbReference type="EMBL" id="MHWW01000003">
    <property type="protein sequence ID" value="OHB16235.1"/>
    <property type="molecule type" value="Genomic_DNA"/>
</dbReference>
<name>A0A1G2V3R7_9BACT</name>
<sequence>MNPQKILIFSTAYCPFVGGAEVAVKEITDRIVDTQFDLITAKLDRKLPSIEKIGNINVYRVGFGFKTLDKLWLALFGHRKAAKLYKEKKYDVVWSMMASQASIAAAKFKIKESKPKLILTMQEGDEEEHLKRYVLGVNFLYRWLIKPLHLLVFQKADFGTAISNYLIERMRKNGVDVPIELIPNGVDINKFEIRNSKSEIEERKKIRQELELKEGDIVLVTSSRLVKKNGVGDVIHALTKLSENIKFLILGEGYLEESLKLKAKSLKVSDRVIFMGLVSHQSLPKYLKACDIFIRASLSEGFGVSFIEAMAAKLPVIATPVGGITDFLFSPAKLMCSGIDAIATGYFCEPENPESIVSTVQKVISDPNKNQIIENAYKMVKEKYDWDLIAKQMSAVFNIK</sequence>
<dbReference type="InterPro" id="IPR001296">
    <property type="entry name" value="Glyco_trans_1"/>
</dbReference>
<dbReference type="AlphaFoldDB" id="A0A1G2V3R7"/>
<evidence type="ECO:0000259" key="2">
    <source>
        <dbReference type="Pfam" id="PF13439"/>
    </source>
</evidence>
<feature type="domain" description="Glycosyltransferase subfamily 4-like N-terminal" evidence="2">
    <location>
        <begin position="17"/>
        <end position="189"/>
    </location>
</feature>
<protein>
    <recommendedName>
        <fullName evidence="5">Glycosyl transferase family 1 domain-containing protein</fullName>
    </recommendedName>
</protein>
<proteinExistence type="predicted"/>
<feature type="domain" description="Glycosyl transferase family 1" evidence="1">
    <location>
        <begin position="203"/>
        <end position="379"/>
    </location>
</feature>
<dbReference type="Proteomes" id="UP000177697">
    <property type="component" value="Unassembled WGS sequence"/>
</dbReference>
<dbReference type="InterPro" id="IPR028098">
    <property type="entry name" value="Glyco_trans_4-like_N"/>
</dbReference>
<gene>
    <name evidence="3" type="ORF">A2431_02390</name>
</gene>
<comment type="caution">
    <text evidence="3">The sequence shown here is derived from an EMBL/GenBank/DDBJ whole genome shotgun (WGS) entry which is preliminary data.</text>
</comment>
<dbReference type="SUPFAM" id="SSF53756">
    <property type="entry name" value="UDP-Glycosyltransferase/glycogen phosphorylase"/>
    <property type="match status" value="1"/>
</dbReference>